<protein>
    <submittedName>
        <fullName evidence="2">Uncharacterized protein</fullName>
    </submittedName>
</protein>
<dbReference type="Proteomes" id="UP000014197">
    <property type="component" value="Unassembled WGS sequence"/>
</dbReference>
<name>R2SNK9_9ENTE</name>
<evidence type="ECO:0000313" key="2">
    <source>
        <dbReference type="EMBL" id="EOH96770.1"/>
    </source>
</evidence>
<dbReference type="AlphaFoldDB" id="R2SNK9"/>
<reference evidence="3 5" key="2">
    <citation type="submission" date="2013-03" db="EMBL/GenBank/DDBJ databases">
        <title>The Genome Sequence of Enterococcus haemoperoxidus BAA-382 (PacBio/Illumina hybrid assembly).</title>
        <authorList>
            <consortium name="The Broad Institute Genomics Platform"/>
            <consortium name="The Broad Institute Genome Sequencing Center for Infectious Disease"/>
            <person name="Earl A."/>
            <person name="Russ C."/>
            <person name="Gilmore M."/>
            <person name="Surin D."/>
            <person name="Walker B."/>
            <person name="Young S."/>
            <person name="Zeng Q."/>
            <person name="Gargeya S."/>
            <person name="Fitzgerald M."/>
            <person name="Haas B."/>
            <person name="Abouelleil A."/>
            <person name="Allen A.W."/>
            <person name="Alvarado L."/>
            <person name="Arachchi H.M."/>
            <person name="Berlin A.M."/>
            <person name="Chapman S.B."/>
            <person name="Gainer-Dewar J."/>
            <person name="Goldberg J."/>
            <person name="Griggs A."/>
            <person name="Gujja S."/>
            <person name="Hansen M."/>
            <person name="Howarth C."/>
            <person name="Imamovic A."/>
            <person name="Ireland A."/>
            <person name="Larimer J."/>
            <person name="McCowan C."/>
            <person name="Murphy C."/>
            <person name="Pearson M."/>
            <person name="Poon T.W."/>
            <person name="Priest M."/>
            <person name="Roberts A."/>
            <person name="Saif S."/>
            <person name="Shea T."/>
            <person name="Sisk P."/>
            <person name="Sykes S."/>
            <person name="Wortman J."/>
            <person name="Nusbaum C."/>
            <person name="Birren B."/>
        </authorList>
    </citation>
    <scope>NUCLEOTIDE SEQUENCE [LARGE SCALE GENOMIC DNA]</scope>
    <source>
        <strain evidence="3 5">ATCC BAA-382</strain>
    </source>
</reference>
<sequence>MLYYRGLLSHRKTIQPALIFIFLFVYILLFSVYNQYIVIVNMDKQMEENKLGTME</sequence>
<evidence type="ECO:0000313" key="3">
    <source>
        <dbReference type="EMBL" id="EOT60059.1"/>
    </source>
</evidence>
<evidence type="ECO:0000313" key="5">
    <source>
        <dbReference type="Proteomes" id="UP000014197"/>
    </source>
</evidence>
<dbReference type="EMBL" id="AJAR01000015">
    <property type="protein sequence ID" value="EOH96770.1"/>
    <property type="molecule type" value="Genomic_DNA"/>
</dbReference>
<reference evidence="2 4" key="1">
    <citation type="submission" date="2013-02" db="EMBL/GenBank/DDBJ databases">
        <title>The Genome Sequence of Enterococcus haemoperoxidus BAA-382.</title>
        <authorList>
            <consortium name="The Broad Institute Genome Sequencing Platform"/>
            <consortium name="The Broad Institute Genome Sequencing Center for Infectious Disease"/>
            <person name="Earl A.M."/>
            <person name="Gilmore M.S."/>
            <person name="Lebreton F."/>
            <person name="Walker B."/>
            <person name="Young S.K."/>
            <person name="Zeng Q."/>
            <person name="Gargeya S."/>
            <person name="Fitzgerald M."/>
            <person name="Haas B."/>
            <person name="Abouelleil A."/>
            <person name="Alvarado L."/>
            <person name="Arachchi H.M."/>
            <person name="Berlin A.M."/>
            <person name="Chapman S.B."/>
            <person name="Dewar J."/>
            <person name="Goldberg J."/>
            <person name="Griggs A."/>
            <person name="Gujja S."/>
            <person name="Hansen M."/>
            <person name="Howarth C."/>
            <person name="Imamovic A."/>
            <person name="Larimer J."/>
            <person name="McCowan C."/>
            <person name="Murphy C."/>
            <person name="Neiman D."/>
            <person name="Pearson M."/>
            <person name="Priest M."/>
            <person name="Roberts A."/>
            <person name="Saif S."/>
            <person name="Shea T."/>
            <person name="Sisk P."/>
            <person name="Sykes S."/>
            <person name="Wortman J."/>
            <person name="Nusbaum C."/>
            <person name="Birren B."/>
        </authorList>
    </citation>
    <scope>NUCLEOTIDE SEQUENCE [LARGE SCALE GENOMIC DNA]</scope>
    <source>
        <strain evidence="2 4">ATCC BAA-382</strain>
    </source>
</reference>
<keyword evidence="5" id="KW-1185">Reference proteome</keyword>
<keyword evidence="1" id="KW-0812">Transmembrane</keyword>
<evidence type="ECO:0000256" key="1">
    <source>
        <dbReference type="SAM" id="Phobius"/>
    </source>
</evidence>
<dbReference type="Proteomes" id="UP000013858">
    <property type="component" value="Unassembled WGS sequence"/>
</dbReference>
<keyword evidence="1" id="KW-0472">Membrane</keyword>
<accession>R2SNK9</accession>
<dbReference type="EMBL" id="ASVY01000003">
    <property type="protein sequence ID" value="EOT60059.1"/>
    <property type="molecule type" value="Genomic_DNA"/>
</dbReference>
<gene>
    <name evidence="3" type="ORF">I583_02694</name>
    <name evidence="2" type="ORF">UAW_01728</name>
</gene>
<feature type="transmembrane region" description="Helical" evidence="1">
    <location>
        <begin position="17"/>
        <end position="40"/>
    </location>
</feature>
<proteinExistence type="predicted"/>
<organism evidence="2 4">
    <name type="scientific">Enterococcus haemoperoxidus ATCC BAA-382</name>
    <dbReference type="NCBI Taxonomy" id="1158608"/>
    <lineage>
        <taxon>Bacteria</taxon>
        <taxon>Bacillati</taxon>
        <taxon>Bacillota</taxon>
        <taxon>Bacilli</taxon>
        <taxon>Lactobacillales</taxon>
        <taxon>Enterococcaceae</taxon>
        <taxon>Enterococcus</taxon>
    </lineage>
</organism>
<keyword evidence="1" id="KW-1133">Transmembrane helix</keyword>
<evidence type="ECO:0000313" key="4">
    <source>
        <dbReference type="Proteomes" id="UP000013858"/>
    </source>
</evidence>
<comment type="caution">
    <text evidence="2">The sequence shown here is derived from an EMBL/GenBank/DDBJ whole genome shotgun (WGS) entry which is preliminary data.</text>
</comment>